<evidence type="ECO:0000313" key="13">
    <source>
        <dbReference type="Proteomes" id="UP000199537"/>
    </source>
</evidence>
<keyword evidence="3" id="KW-0378">Hydrolase</keyword>
<keyword evidence="8" id="KW-0413">Isomerase</keyword>
<feature type="domain" description="Helicase C-terminal" evidence="11">
    <location>
        <begin position="259"/>
        <end position="414"/>
    </location>
</feature>
<dbReference type="GO" id="GO:0006281">
    <property type="term" value="P:DNA repair"/>
    <property type="evidence" value="ECO:0007669"/>
    <property type="project" value="UniProtKB-KW"/>
</dbReference>
<dbReference type="InterPro" id="IPR013701">
    <property type="entry name" value="Lhr-like_DEAD/DEAH_assoc"/>
</dbReference>
<dbReference type="GO" id="GO:0016887">
    <property type="term" value="F:ATP hydrolysis activity"/>
    <property type="evidence" value="ECO:0007669"/>
    <property type="project" value="TreeGrafter"/>
</dbReference>
<name>A0A1I7N8V4_9BACT</name>
<evidence type="ECO:0000256" key="9">
    <source>
        <dbReference type="ARBA" id="ARBA00093467"/>
    </source>
</evidence>
<dbReference type="PANTHER" id="PTHR47962:SF3">
    <property type="entry name" value="LARGE ATP-DEPENDENT HELICASE-RELATED PROTEIN"/>
    <property type="match status" value="1"/>
</dbReference>
<keyword evidence="2" id="KW-0227">DNA damage</keyword>
<dbReference type="InterPro" id="IPR052511">
    <property type="entry name" value="ATP-dep_Helicase"/>
</dbReference>
<dbReference type="NCBIfam" id="TIGR04121">
    <property type="entry name" value="DEXH_lig_assoc"/>
    <property type="match status" value="1"/>
</dbReference>
<reference evidence="13" key="1">
    <citation type="submission" date="2016-10" db="EMBL/GenBank/DDBJ databases">
        <authorList>
            <person name="Varghese N."/>
            <person name="Submissions S."/>
        </authorList>
    </citation>
    <scope>NUCLEOTIDE SEQUENCE [LARGE SCALE GENOMIC DNA]</scope>
    <source>
        <strain evidence="13">DSM 14807</strain>
    </source>
</reference>
<accession>A0A1I7N8V4</accession>
<dbReference type="Pfam" id="PF00270">
    <property type="entry name" value="DEAD"/>
    <property type="match status" value="1"/>
</dbReference>
<comment type="similarity">
    <text evidence="9">Belongs to the Lhr helicase family. Lhr-Core subfamily.</text>
</comment>
<keyword evidence="13" id="KW-1185">Reference proteome</keyword>
<dbReference type="InterPro" id="IPR027417">
    <property type="entry name" value="P-loop_NTPase"/>
</dbReference>
<dbReference type="InterPro" id="IPR001650">
    <property type="entry name" value="Helicase_C-like"/>
</dbReference>
<evidence type="ECO:0000256" key="4">
    <source>
        <dbReference type="ARBA" id="ARBA00022806"/>
    </source>
</evidence>
<dbReference type="EMBL" id="FPCJ01000001">
    <property type="protein sequence ID" value="SFV31097.1"/>
    <property type="molecule type" value="Genomic_DNA"/>
</dbReference>
<dbReference type="SMART" id="SM00490">
    <property type="entry name" value="HELICc"/>
    <property type="match status" value="1"/>
</dbReference>
<evidence type="ECO:0000256" key="3">
    <source>
        <dbReference type="ARBA" id="ARBA00022801"/>
    </source>
</evidence>
<evidence type="ECO:0000256" key="5">
    <source>
        <dbReference type="ARBA" id="ARBA00022840"/>
    </source>
</evidence>
<dbReference type="RefSeq" id="WP_092458522.1">
    <property type="nucleotide sequence ID" value="NZ_FPCJ01000001.1"/>
</dbReference>
<dbReference type="InterPro" id="IPR026362">
    <property type="entry name" value="DEXH_lig_assoc"/>
</dbReference>
<dbReference type="CDD" id="cd18796">
    <property type="entry name" value="SF2_C_LHR"/>
    <property type="match status" value="1"/>
</dbReference>
<dbReference type="PANTHER" id="PTHR47962">
    <property type="entry name" value="ATP-DEPENDENT HELICASE LHR-RELATED-RELATED"/>
    <property type="match status" value="1"/>
</dbReference>
<dbReference type="AlphaFoldDB" id="A0A1I7N8V4"/>
<dbReference type="Pfam" id="PF08494">
    <property type="entry name" value="DEAD_assoc"/>
    <property type="match status" value="1"/>
</dbReference>
<keyword evidence="4 12" id="KW-0347">Helicase</keyword>
<dbReference type="STRING" id="1393122.SAMN05660895_0979"/>
<dbReference type="PROSITE" id="PS51194">
    <property type="entry name" value="HELICASE_CTER"/>
    <property type="match status" value="1"/>
</dbReference>
<proteinExistence type="inferred from homology"/>
<feature type="domain" description="Helicase ATP-binding" evidence="10">
    <location>
        <begin position="35"/>
        <end position="224"/>
    </location>
</feature>
<dbReference type="Proteomes" id="UP000199537">
    <property type="component" value="Unassembled WGS sequence"/>
</dbReference>
<organism evidence="12 13">
    <name type="scientific">Thermoflavifilum thermophilum</name>
    <dbReference type="NCBI Taxonomy" id="1393122"/>
    <lineage>
        <taxon>Bacteria</taxon>
        <taxon>Pseudomonadati</taxon>
        <taxon>Bacteroidota</taxon>
        <taxon>Chitinophagia</taxon>
        <taxon>Chitinophagales</taxon>
        <taxon>Chitinophagaceae</taxon>
        <taxon>Thermoflavifilum</taxon>
    </lineage>
</organism>
<sequence>MEAEQALRHTPGFQKIERWMLDKGWQIADFQYQAWIHVLKGYSGLVQAPTGCGKTFAVFLPAVAQWINHPSSTSASSGLRLLWITPLRALANDLAHTMQQTLHELGLPWKVGVRNGDTSPAMRQQQQKQMPEVLVITPESLHLLLTHTRHPDYFRSLNMIVVDEWHELLGSKRGVLVSLACAYLQYLQTTKQGKPSIPIWALSATLANPEDAMEALWGYPPPAKKIFIRAQIQKAIRIETLYPDDIETYPWAGHLGLKLIDKIIPLIRRSQSILIFINTRGMAERWYQALLDAAPELAGALALHHGSMDQGLRHWVEEALHEGRLKAVICTSSLDLGVDFRPVDTVIQVGSPKSIARFLQRAGRSGHQPGAVSTIWFLPTHALELAEVAALKSAINQQQMEQPRPVVMAFDVLIQFLTTLSIGTGFQAEEMLQVVRHTYAFHQLSDEEWNWILGFLTHGGEALQHYDEFQKLVSKNGHYHIAHRKLAMRHRLHIGTIVSDAMLKVKMLHGDYIGLIEEYFISRLNPGDHFVLAGKTLELVRIKDLTVWVRKSNAAQAWIPSWLGGRIPLSGPLAAELRQQLTAPDTSAEEIRFLRPLLSLQQEVSHLPGPDELLVEYIITRDGHHLFVYPFEGRQVHEAIASLLAYRIARQQPRTFSMAMNDYGFELLTDQPLHINASSLKQWLHPASLQDDLLHSINATEMAKRKFRDIACIAGLVFQGYPGAPKLQRHLQSSTGLLFDVLRDYDPANLLLKQALDEALLEQIDLLRLQNALHRIQHQHIILKKPAQLTPFSFPIKVDSLRESLSSEKLEDRIRRMLRQLHGNNS</sequence>
<keyword evidence="1" id="KW-0547">Nucleotide-binding</keyword>
<gene>
    <name evidence="12" type="ORF">SAMN05660895_0979</name>
</gene>
<dbReference type="PROSITE" id="PS51192">
    <property type="entry name" value="HELICASE_ATP_BIND_1"/>
    <property type="match status" value="1"/>
</dbReference>
<dbReference type="GO" id="GO:0005524">
    <property type="term" value="F:ATP binding"/>
    <property type="evidence" value="ECO:0007669"/>
    <property type="project" value="UniProtKB-KW"/>
</dbReference>
<dbReference type="Pfam" id="PF00271">
    <property type="entry name" value="Helicase_C"/>
    <property type="match status" value="1"/>
</dbReference>
<dbReference type="SMART" id="SM00487">
    <property type="entry name" value="DEXDc"/>
    <property type="match status" value="1"/>
</dbReference>
<dbReference type="GO" id="GO:0003677">
    <property type="term" value="F:DNA binding"/>
    <property type="evidence" value="ECO:0007669"/>
    <property type="project" value="UniProtKB-KW"/>
</dbReference>
<evidence type="ECO:0000256" key="1">
    <source>
        <dbReference type="ARBA" id="ARBA00022741"/>
    </source>
</evidence>
<dbReference type="InterPro" id="IPR045628">
    <property type="entry name" value="Lhr_WH_dom"/>
</dbReference>
<dbReference type="PIRSF" id="PIRSF037307">
    <property type="entry name" value="Lhr-like_helic_prd"/>
    <property type="match status" value="1"/>
</dbReference>
<evidence type="ECO:0000313" key="12">
    <source>
        <dbReference type="EMBL" id="SFV31097.1"/>
    </source>
</evidence>
<dbReference type="GO" id="GO:0004386">
    <property type="term" value="F:helicase activity"/>
    <property type="evidence" value="ECO:0007669"/>
    <property type="project" value="UniProtKB-KW"/>
</dbReference>
<dbReference type="Gene3D" id="3.40.50.300">
    <property type="entry name" value="P-loop containing nucleotide triphosphate hydrolases"/>
    <property type="match status" value="2"/>
</dbReference>
<evidence type="ECO:0000259" key="10">
    <source>
        <dbReference type="PROSITE" id="PS51192"/>
    </source>
</evidence>
<protein>
    <submittedName>
        <fullName evidence="12">ATP-dependent helicase Lhr and Lhr-like helicase</fullName>
    </submittedName>
</protein>
<evidence type="ECO:0000256" key="7">
    <source>
        <dbReference type="ARBA" id="ARBA00023204"/>
    </source>
</evidence>
<keyword evidence="5" id="KW-0067">ATP-binding</keyword>
<dbReference type="InterPro" id="IPR017170">
    <property type="entry name" value="Lhr-like"/>
</dbReference>
<evidence type="ECO:0000256" key="8">
    <source>
        <dbReference type="ARBA" id="ARBA00023235"/>
    </source>
</evidence>
<dbReference type="Pfam" id="PF19306">
    <property type="entry name" value="WHD_Lhr"/>
    <property type="match status" value="1"/>
</dbReference>
<keyword evidence="6" id="KW-0238">DNA-binding</keyword>
<evidence type="ECO:0000256" key="2">
    <source>
        <dbReference type="ARBA" id="ARBA00022763"/>
    </source>
</evidence>
<evidence type="ECO:0000259" key="11">
    <source>
        <dbReference type="PROSITE" id="PS51194"/>
    </source>
</evidence>
<keyword evidence="7" id="KW-0234">DNA repair</keyword>
<dbReference type="InterPro" id="IPR014001">
    <property type="entry name" value="Helicase_ATP-bd"/>
</dbReference>
<evidence type="ECO:0000256" key="6">
    <source>
        <dbReference type="ARBA" id="ARBA00023125"/>
    </source>
</evidence>
<dbReference type="OrthoDB" id="9815222at2"/>
<dbReference type="SUPFAM" id="SSF52540">
    <property type="entry name" value="P-loop containing nucleoside triphosphate hydrolases"/>
    <property type="match status" value="1"/>
</dbReference>
<dbReference type="InterPro" id="IPR011545">
    <property type="entry name" value="DEAD/DEAH_box_helicase_dom"/>
</dbReference>